<dbReference type="InterPro" id="IPR037257">
    <property type="entry name" value="T2SS_E_N_sf"/>
</dbReference>
<dbReference type="InterPro" id="IPR003593">
    <property type="entry name" value="AAA+_ATPase"/>
</dbReference>
<dbReference type="GO" id="GO:0016887">
    <property type="term" value="F:ATP hydrolysis activity"/>
    <property type="evidence" value="ECO:0007669"/>
    <property type="project" value="TreeGrafter"/>
</dbReference>
<dbReference type="SUPFAM" id="SSF52540">
    <property type="entry name" value="P-loop containing nucleoside triphosphate hydrolases"/>
    <property type="match status" value="1"/>
</dbReference>
<dbReference type="Gene3D" id="3.30.450.90">
    <property type="match status" value="1"/>
</dbReference>
<dbReference type="Pfam" id="PF05157">
    <property type="entry name" value="MshEN"/>
    <property type="match status" value="1"/>
</dbReference>
<organism evidence="5 6">
    <name type="scientific">Candidatus Segetimicrobium genomatis</name>
    <dbReference type="NCBI Taxonomy" id="2569760"/>
    <lineage>
        <taxon>Bacteria</taxon>
        <taxon>Bacillati</taxon>
        <taxon>Candidatus Sysuimicrobiota</taxon>
        <taxon>Candidatus Sysuimicrobiia</taxon>
        <taxon>Candidatus Sysuimicrobiales</taxon>
        <taxon>Candidatus Segetimicrobiaceae</taxon>
        <taxon>Candidatus Segetimicrobium</taxon>
    </lineage>
</organism>
<dbReference type="GO" id="GO:0005886">
    <property type="term" value="C:plasma membrane"/>
    <property type="evidence" value="ECO:0007669"/>
    <property type="project" value="TreeGrafter"/>
</dbReference>
<keyword evidence="3" id="KW-0067">ATP-binding</keyword>
<dbReference type="SUPFAM" id="SSF160246">
    <property type="entry name" value="EspE N-terminal domain-like"/>
    <property type="match status" value="1"/>
</dbReference>
<keyword evidence="2" id="KW-0547">Nucleotide-binding</keyword>
<dbReference type="CDD" id="cd01129">
    <property type="entry name" value="PulE-GspE-like"/>
    <property type="match status" value="1"/>
</dbReference>
<dbReference type="SMART" id="SM00382">
    <property type="entry name" value="AAA"/>
    <property type="match status" value="1"/>
</dbReference>
<dbReference type="Gene3D" id="3.40.50.300">
    <property type="entry name" value="P-loop containing nucleotide triphosphate hydrolases"/>
    <property type="match status" value="1"/>
</dbReference>
<dbReference type="FunFam" id="3.40.50.300:FF:000398">
    <property type="entry name" value="Type IV pilus assembly ATPase PilB"/>
    <property type="match status" value="1"/>
</dbReference>
<evidence type="ECO:0000256" key="3">
    <source>
        <dbReference type="ARBA" id="ARBA00022840"/>
    </source>
</evidence>
<dbReference type="AlphaFoldDB" id="A0A537J0I2"/>
<accession>A0A537J0I2</accession>
<dbReference type="Pfam" id="PF00437">
    <property type="entry name" value="T2SSE"/>
    <property type="match status" value="1"/>
</dbReference>
<comment type="similarity">
    <text evidence="1">Belongs to the GSP E family.</text>
</comment>
<evidence type="ECO:0000256" key="2">
    <source>
        <dbReference type="ARBA" id="ARBA00022741"/>
    </source>
</evidence>
<protein>
    <submittedName>
        <fullName evidence="5">Type II secretion system protein GspE</fullName>
    </submittedName>
</protein>
<reference evidence="5 6" key="1">
    <citation type="journal article" date="2019" name="Nat. Microbiol.">
        <title>Mediterranean grassland soil C-N compound turnover is dependent on rainfall and depth, and is mediated by genomically divergent microorganisms.</title>
        <authorList>
            <person name="Diamond S."/>
            <person name="Andeer P.F."/>
            <person name="Li Z."/>
            <person name="Crits-Christoph A."/>
            <person name="Burstein D."/>
            <person name="Anantharaman K."/>
            <person name="Lane K.R."/>
            <person name="Thomas B.C."/>
            <person name="Pan C."/>
            <person name="Northen T.R."/>
            <person name="Banfield J.F."/>
        </authorList>
    </citation>
    <scope>NUCLEOTIDE SEQUENCE [LARGE SCALE GENOMIC DNA]</scope>
    <source>
        <strain evidence="5">NP_8</strain>
    </source>
</reference>
<dbReference type="EMBL" id="VBAP01000007">
    <property type="protein sequence ID" value="TMI77068.1"/>
    <property type="molecule type" value="Genomic_DNA"/>
</dbReference>
<evidence type="ECO:0000259" key="4">
    <source>
        <dbReference type="PROSITE" id="PS00662"/>
    </source>
</evidence>
<gene>
    <name evidence="5" type="ORF">E6H05_01570</name>
</gene>
<evidence type="ECO:0000313" key="5">
    <source>
        <dbReference type="EMBL" id="TMI77068.1"/>
    </source>
</evidence>
<dbReference type="PANTHER" id="PTHR30258">
    <property type="entry name" value="TYPE II SECRETION SYSTEM PROTEIN GSPE-RELATED"/>
    <property type="match status" value="1"/>
</dbReference>
<dbReference type="GO" id="GO:0005524">
    <property type="term" value="F:ATP binding"/>
    <property type="evidence" value="ECO:0007669"/>
    <property type="project" value="UniProtKB-KW"/>
</dbReference>
<dbReference type="InterPro" id="IPR007831">
    <property type="entry name" value="T2SS_GspE_N"/>
</dbReference>
<sequence>MTTSRAHSSRSTKRLGELLLEAAVITEAQLSEALEEQRRTGKRLAQIFIEGGLLAKGEAGRWLALQQGYEYVNLTAEPIDVHIAQLLPEPFARRLMALPIRQEGKDLVVAMADPSDILALDEIGRATGLRVQPVFTTETDLEWAISQLFDVSGKVTKAANAATSGDPIEFGATRIHGNGDGADTGANGEESVVVLGNESSPPVIQMVDSILQGAILSRTTDIHLEPHIQNARVRFRVDGMLYDKASIPRLLYAAVVSRVKILASLDIAEHTKPQDGRISMRLKEREYDVRVGITSTAFGERVVMRLLDKSNVMLGLDRLGVPAEQEQIIQSLIRKPHGMILVTGPTGSGKTTTLYSCLQSINDPAHNIITIEDPIEYYLEGISQIPVRTRAGVTFATGLRSILRQDPDIVMVGEIRDAETAKISVHAALTGHLVFSTLHTNDAAGSVVRLVDMGIEPYFITSSLIAAVGQRLMRRLCPACKRSFQITKELTTELGLAKGASAKLYKPVGCSECDHTGYRGRMSVMEIFRMTDTIRDLVLAHKPATALRDAAVASGMTTIQEAAKTRVLDGTTTVEELRRVIYLEE</sequence>
<evidence type="ECO:0000313" key="6">
    <source>
        <dbReference type="Proteomes" id="UP000318834"/>
    </source>
</evidence>
<comment type="caution">
    <text evidence="5">The sequence shown here is derived from an EMBL/GenBank/DDBJ whole genome shotgun (WGS) entry which is preliminary data.</text>
</comment>
<dbReference type="Proteomes" id="UP000318834">
    <property type="component" value="Unassembled WGS sequence"/>
</dbReference>
<dbReference type="InterPro" id="IPR001482">
    <property type="entry name" value="T2SS/T4SS_dom"/>
</dbReference>
<dbReference type="Gene3D" id="3.30.300.160">
    <property type="entry name" value="Type II secretion system, protein E, N-terminal domain"/>
    <property type="match status" value="1"/>
</dbReference>
<evidence type="ECO:0000256" key="1">
    <source>
        <dbReference type="ARBA" id="ARBA00006611"/>
    </source>
</evidence>
<dbReference type="PROSITE" id="PS00662">
    <property type="entry name" value="T2SP_E"/>
    <property type="match status" value="1"/>
</dbReference>
<feature type="domain" description="Bacterial type II secretion system protein E" evidence="4">
    <location>
        <begin position="403"/>
        <end position="417"/>
    </location>
</feature>
<proteinExistence type="inferred from homology"/>
<dbReference type="InterPro" id="IPR027417">
    <property type="entry name" value="P-loop_NTPase"/>
</dbReference>
<name>A0A537J0I2_9BACT</name>
<dbReference type="PANTHER" id="PTHR30258:SF2">
    <property type="entry name" value="COMG OPERON PROTEIN 1"/>
    <property type="match status" value="1"/>
</dbReference>